<gene>
    <name evidence="2" type="ORF">B5E91_09135</name>
</gene>
<dbReference type="RefSeq" id="WP_087256995.1">
    <property type="nucleotide sequence ID" value="NZ_NFLB01000010.1"/>
</dbReference>
<reference evidence="3" key="1">
    <citation type="submission" date="2017-04" db="EMBL/GenBank/DDBJ databases">
        <title>Function of individual gut microbiota members based on whole genome sequencing of pure cultures obtained from chicken caecum.</title>
        <authorList>
            <person name="Medvecky M."/>
            <person name="Cejkova D."/>
            <person name="Polansky O."/>
            <person name="Karasova D."/>
            <person name="Kubasova T."/>
            <person name="Cizek A."/>
            <person name="Rychlik I."/>
        </authorList>
    </citation>
    <scope>NUCLEOTIDE SEQUENCE [LARGE SCALE GENOMIC DNA]</scope>
    <source>
        <strain evidence="3">An149</strain>
    </source>
</reference>
<dbReference type="InterPro" id="IPR010387">
    <property type="entry name" value="QueT"/>
</dbReference>
<evidence type="ECO:0000313" key="2">
    <source>
        <dbReference type="EMBL" id="OUQ04548.1"/>
    </source>
</evidence>
<dbReference type="Proteomes" id="UP000196258">
    <property type="component" value="Unassembled WGS sequence"/>
</dbReference>
<dbReference type="PIRSF" id="PIRSF031501">
    <property type="entry name" value="QueT"/>
    <property type="match status" value="1"/>
</dbReference>
<feature type="transmembrane region" description="Helical" evidence="1">
    <location>
        <begin position="73"/>
        <end position="90"/>
    </location>
</feature>
<dbReference type="PANTHER" id="PTHR40044">
    <property type="entry name" value="INTEGRAL MEMBRANE PROTEIN-RELATED"/>
    <property type="match status" value="1"/>
</dbReference>
<protein>
    <submittedName>
        <fullName evidence="2">Citrulline cluster-linked protein</fullName>
    </submittedName>
</protein>
<dbReference type="EMBL" id="NFLB01000010">
    <property type="protein sequence ID" value="OUQ04548.1"/>
    <property type="molecule type" value="Genomic_DNA"/>
</dbReference>
<dbReference type="Pfam" id="PF06177">
    <property type="entry name" value="QueT"/>
    <property type="match status" value="1"/>
</dbReference>
<dbReference type="AlphaFoldDB" id="A0A1Y4QGZ3"/>
<organism evidence="2 3">
    <name type="scientific">Thomasclavelia spiroformis</name>
    <dbReference type="NCBI Taxonomy" id="29348"/>
    <lineage>
        <taxon>Bacteria</taxon>
        <taxon>Bacillati</taxon>
        <taxon>Bacillota</taxon>
        <taxon>Erysipelotrichia</taxon>
        <taxon>Erysipelotrichales</taxon>
        <taxon>Coprobacillaceae</taxon>
        <taxon>Thomasclavelia</taxon>
    </lineage>
</organism>
<comment type="caution">
    <text evidence="2">The sequence shown here is derived from an EMBL/GenBank/DDBJ whole genome shotgun (WGS) entry which is preliminary data.</text>
</comment>
<keyword evidence="1" id="KW-0812">Transmembrane</keyword>
<name>A0A1Y4QGZ3_9FIRM</name>
<accession>A0A1Y4QGZ3</accession>
<sequence>MKKRKDLIKMITLNAMVATVYAVLTLMIQPLAYRELQLRLSEIVVLLAFYNKKLIPGLAIGCFIANIPSPLGVIDWIVGPLSTLVVCYFMNRVTNIYLSALIGSIATGLIVGGELCLVYHIPYLINALYVFIGEAIVLYLGTVVFKRLEKNVKFIEYIKE</sequence>
<keyword evidence="1" id="KW-1133">Transmembrane helix</keyword>
<dbReference type="PANTHER" id="PTHR40044:SF1">
    <property type="entry name" value="INTEGRAL MEMBRANE PROTEIN"/>
    <property type="match status" value="1"/>
</dbReference>
<feature type="transmembrane region" description="Helical" evidence="1">
    <location>
        <begin position="97"/>
        <end position="121"/>
    </location>
</feature>
<keyword evidence="1" id="KW-0472">Membrane</keyword>
<feature type="transmembrane region" description="Helical" evidence="1">
    <location>
        <begin position="12"/>
        <end position="32"/>
    </location>
</feature>
<evidence type="ECO:0000313" key="3">
    <source>
        <dbReference type="Proteomes" id="UP000196258"/>
    </source>
</evidence>
<feature type="transmembrane region" description="Helical" evidence="1">
    <location>
        <begin position="127"/>
        <end position="145"/>
    </location>
</feature>
<evidence type="ECO:0000256" key="1">
    <source>
        <dbReference type="SAM" id="Phobius"/>
    </source>
</evidence>
<proteinExistence type="predicted"/>